<dbReference type="Proteomes" id="UP000682416">
    <property type="component" value="Chromosome"/>
</dbReference>
<keyword evidence="2" id="KW-0732">Signal</keyword>
<feature type="region of interest" description="Disordered" evidence="1">
    <location>
        <begin position="310"/>
        <end position="392"/>
    </location>
</feature>
<reference evidence="3" key="1">
    <citation type="submission" date="2021-05" db="EMBL/GenBank/DDBJ databases">
        <authorList>
            <person name="Kaiqin L."/>
            <person name="Jian G."/>
        </authorList>
    </citation>
    <scope>NUCLEOTIDE SEQUENCE</scope>
    <source>
        <strain evidence="3">HDS5</strain>
    </source>
</reference>
<organism evidence="3 4">
    <name type="scientific">Nocardiopsis eucommiae</name>
    <dbReference type="NCBI Taxonomy" id="2831970"/>
    <lineage>
        <taxon>Bacteria</taxon>
        <taxon>Bacillati</taxon>
        <taxon>Actinomycetota</taxon>
        <taxon>Actinomycetes</taxon>
        <taxon>Streptosporangiales</taxon>
        <taxon>Nocardiopsidaceae</taxon>
        <taxon>Nocardiopsis</taxon>
    </lineage>
</organism>
<name>A0A975QM03_9ACTN</name>
<feature type="signal peptide" evidence="2">
    <location>
        <begin position="1"/>
        <end position="27"/>
    </location>
</feature>
<dbReference type="KEGG" id="nec:KGD82_11285"/>
<proteinExistence type="predicted"/>
<evidence type="ECO:0000313" key="4">
    <source>
        <dbReference type="Proteomes" id="UP000682416"/>
    </source>
</evidence>
<feature type="compositionally biased region" description="Basic residues" evidence="1">
    <location>
        <begin position="374"/>
        <end position="385"/>
    </location>
</feature>
<evidence type="ECO:0000313" key="3">
    <source>
        <dbReference type="EMBL" id="QVJ02795.1"/>
    </source>
</evidence>
<accession>A0A975QM03</accession>
<keyword evidence="4" id="KW-1185">Reference proteome</keyword>
<dbReference type="EMBL" id="CP074402">
    <property type="protein sequence ID" value="QVJ02795.1"/>
    <property type="molecule type" value="Genomic_DNA"/>
</dbReference>
<feature type="chain" id="PRO_5037792117" description="TPM domain-containing protein" evidence="2">
    <location>
        <begin position="28"/>
        <end position="392"/>
    </location>
</feature>
<dbReference type="AlphaFoldDB" id="A0A975QM03"/>
<protein>
    <recommendedName>
        <fullName evidence="5">TPM domain-containing protein</fullName>
    </recommendedName>
</protein>
<evidence type="ECO:0000256" key="2">
    <source>
        <dbReference type="SAM" id="SignalP"/>
    </source>
</evidence>
<evidence type="ECO:0008006" key="5">
    <source>
        <dbReference type="Google" id="ProtNLM"/>
    </source>
</evidence>
<evidence type="ECO:0000256" key="1">
    <source>
        <dbReference type="SAM" id="MobiDB-lite"/>
    </source>
</evidence>
<sequence length="392" mass="41765">MRSLRLLALTLGALSASVLLPGATALAESSVEGPRDVAEIDDLTRVVRVAEELARNPVHVSHLFPGQPDEEARNAMEAEVSGAFGGDVPLFVVMYAAPPTDETGGQPTLFLHALHEVSGADGVYVAVSTDGRSATAAFDSPVTPVLEESDLPDDLRPADIVSGIVPVLEESPRTHVEATPLTRDAGPDVEQRTHHITSRGDQAWPLAAPGLLVGTLIALLCLRWSDRHFSPAPDVDTGVWFPAASRGPRGRVRNRLARELRALRREFEATPPGHRGLPRAREAYDAAGLIASSPVSRSRHWSAGWSWRVTDAGRSSTPTRRSPLPAGTTPCTRPPRSGGTSTWAASGADGGCARSRGHVRDSQTGDVPPTRGAPRARVRRGRPLGRGRPERP</sequence>
<gene>
    <name evidence="3" type="ORF">KGD82_11285</name>
</gene>